<dbReference type="PRINTS" id="PR00721">
    <property type="entry name" value="STOMATIN"/>
</dbReference>
<dbReference type="AlphaFoldDB" id="A0A7I9WRJ2"/>
<dbReference type="CDD" id="cd08829">
    <property type="entry name" value="SPFH_paraslipin"/>
    <property type="match status" value="1"/>
</dbReference>
<name>A0A7I9WRJ2_9MYCO</name>
<keyword evidence="5" id="KW-0472">Membrane</keyword>
<dbReference type="RefSeq" id="WP_193490334.1">
    <property type="nucleotide sequence ID" value="NZ_BAAAMC010000015.1"/>
</dbReference>
<dbReference type="EMBL" id="BLKT01000003">
    <property type="protein sequence ID" value="GFG59990.1"/>
    <property type="molecule type" value="Genomic_DNA"/>
</dbReference>
<feature type="domain" description="Band 7" evidence="7">
    <location>
        <begin position="24"/>
        <end position="182"/>
    </location>
</feature>
<dbReference type="Gene3D" id="3.30.479.30">
    <property type="entry name" value="Band 7 domain"/>
    <property type="match status" value="1"/>
</dbReference>
<comment type="similarity">
    <text evidence="2">Belongs to the band 7/mec-2 family.</text>
</comment>
<dbReference type="InterPro" id="IPR001972">
    <property type="entry name" value="Stomatin_HflK_fam"/>
</dbReference>
<evidence type="ECO:0000256" key="4">
    <source>
        <dbReference type="ARBA" id="ARBA00022989"/>
    </source>
</evidence>
<keyword evidence="3" id="KW-0812">Transmembrane</keyword>
<dbReference type="SMART" id="SM00244">
    <property type="entry name" value="PHB"/>
    <property type="match status" value="1"/>
</dbReference>
<dbReference type="Pfam" id="PF01145">
    <property type="entry name" value="Band_7"/>
    <property type="match status" value="1"/>
</dbReference>
<sequence>MNGAVAGLVLLAVLVILAVIIVAKSVALVPQAEAAVIERLGRYSKTVSGQLTLLVPFIDRIRAKVDLRERVVSFPPQPVITEDNLTLNIDTVVYFQVTNPQAAVYAISNYIVGVEQLTTTTLRNVVGGMTLEQTLTSRDSINGQLRGVLDEATNKWGLRVARVELRSIDPPPSVQESMEKQMKADREKRAMILNAEGVRQASITQAEGQKQSQILAAEGAKQAAILAAEADRQSRMLRAQGERAAQYLQAQGQAKAIEKTFAAIKAGRPTPELLAYQYLQTLPQMAKGEANKVWVVPSDFGAALQGFTKMLGAPGEDGVFRYTPSPVEDGLSKPEDDSDEVKDWFTTQTDPEIVRAVAKAEADAREAVLPEIGAPARPASVEPRYPTDVDASYGQEPLPPSGAHRSP</sequence>
<keyword evidence="9" id="KW-1185">Reference proteome</keyword>
<dbReference type="GO" id="GO:0098552">
    <property type="term" value="C:side of membrane"/>
    <property type="evidence" value="ECO:0007669"/>
    <property type="project" value="UniProtKB-ARBA"/>
</dbReference>
<evidence type="ECO:0000256" key="2">
    <source>
        <dbReference type="ARBA" id="ARBA00008164"/>
    </source>
</evidence>
<evidence type="ECO:0000256" key="5">
    <source>
        <dbReference type="ARBA" id="ARBA00023136"/>
    </source>
</evidence>
<evidence type="ECO:0000259" key="7">
    <source>
        <dbReference type="SMART" id="SM00244"/>
    </source>
</evidence>
<evidence type="ECO:0000313" key="8">
    <source>
        <dbReference type="EMBL" id="GFG59990.1"/>
    </source>
</evidence>
<comment type="subcellular location">
    <subcellularLocation>
        <location evidence="1">Membrane</location>
        <topology evidence="1">Single-pass membrane protein</topology>
    </subcellularLocation>
</comment>
<dbReference type="PANTHER" id="PTHR43327">
    <property type="entry name" value="STOMATIN-LIKE PROTEIN 2, MITOCHONDRIAL"/>
    <property type="match status" value="1"/>
</dbReference>
<evidence type="ECO:0000313" key="9">
    <source>
        <dbReference type="Proteomes" id="UP000465241"/>
    </source>
</evidence>
<reference evidence="8 9" key="1">
    <citation type="journal article" date="2019" name="Emerg. Microbes Infect.">
        <title>Comprehensive subspecies identification of 175 nontuberculous mycobacteria species based on 7547 genomic profiles.</title>
        <authorList>
            <person name="Matsumoto Y."/>
            <person name="Kinjo T."/>
            <person name="Motooka D."/>
            <person name="Nabeya D."/>
            <person name="Jung N."/>
            <person name="Uechi K."/>
            <person name="Horii T."/>
            <person name="Iida T."/>
            <person name="Fujita J."/>
            <person name="Nakamura S."/>
        </authorList>
    </citation>
    <scope>NUCLEOTIDE SEQUENCE [LARGE SCALE GENOMIC DNA]</scope>
    <source>
        <strain evidence="8 9">JCM 13392</strain>
    </source>
</reference>
<feature type="region of interest" description="Disordered" evidence="6">
    <location>
        <begin position="369"/>
        <end position="407"/>
    </location>
</feature>
<gene>
    <name evidence="8" type="ORF">MMUR_41260</name>
</gene>
<dbReference type="GO" id="GO:0005886">
    <property type="term" value="C:plasma membrane"/>
    <property type="evidence" value="ECO:0007669"/>
    <property type="project" value="UniProtKB-ARBA"/>
</dbReference>
<proteinExistence type="inferred from homology"/>
<accession>A0A7I9WRJ2</accession>
<evidence type="ECO:0000256" key="6">
    <source>
        <dbReference type="SAM" id="MobiDB-lite"/>
    </source>
</evidence>
<organism evidence="8 9">
    <name type="scientific">Mycolicibacterium murale</name>
    <dbReference type="NCBI Taxonomy" id="182220"/>
    <lineage>
        <taxon>Bacteria</taxon>
        <taxon>Bacillati</taxon>
        <taxon>Actinomycetota</taxon>
        <taxon>Actinomycetes</taxon>
        <taxon>Mycobacteriales</taxon>
        <taxon>Mycobacteriaceae</taxon>
        <taxon>Mycolicibacterium</taxon>
    </lineage>
</organism>
<dbReference type="SUPFAM" id="SSF117892">
    <property type="entry name" value="Band 7/SPFH domain"/>
    <property type="match status" value="1"/>
</dbReference>
<keyword evidence="4" id="KW-1133">Transmembrane helix</keyword>
<dbReference type="InterPro" id="IPR050710">
    <property type="entry name" value="Band7/mec-2_domain"/>
</dbReference>
<dbReference type="Proteomes" id="UP000465241">
    <property type="component" value="Unassembled WGS sequence"/>
</dbReference>
<comment type="caution">
    <text evidence="8">The sequence shown here is derived from an EMBL/GenBank/DDBJ whole genome shotgun (WGS) entry which is preliminary data.</text>
</comment>
<evidence type="ECO:0000256" key="1">
    <source>
        <dbReference type="ARBA" id="ARBA00004167"/>
    </source>
</evidence>
<protein>
    <submittedName>
        <fullName evidence="8">Paraslipin</fullName>
    </submittedName>
</protein>
<dbReference type="InterPro" id="IPR036013">
    <property type="entry name" value="Band_7/SPFH_dom_sf"/>
</dbReference>
<evidence type="ECO:0000256" key="3">
    <source>
        <dbReference type="ARBA" id="ARBA00022692"/>
    </source>
</evidence>
<dbReference type="InterPro" id="IPR001107">
    <property type="entry name" value="Band_7"/>
</dbReference>
<dbReference type="PANTHER" id="PTHR43327:SF10">
    <property type="entry name" value="STOMATIN-LIKE PROTEIN 2, MITOCHONDRIAL"/>
    <property type="match status" value="1"/>
</dbReference>
<dbReference type="PROSITE" id="PS01270">
    <property type="entry name" value="BAND_7"/>
    <property type="match status" value="1"/>
</dbReference>
<dbReference type="InterPro" id="IPR018080">
    <property type="entry name" value="Band_7/stomatin-like_CS"/>
</dbReference>
<dbReference type="FunFam" id="3.30.479.30:FF:000004">
    <property type="entry name" value="Putative membrane protease family, stomatin"/>
    <property type="match status" value="1"/>
</dbReference>